<dbReference type="EC" id="2.7.13.3" evidence="2"/>
<feature type="transmembrane region" description="Helical" evidence="11">
    <location>
        <begin position="130"/>
        <end position="149"/>
    </location>
</feature>
<dbReference type="Pfam" id="PF02518">
    <property type="entry name" value="HATPase_c"/>
    <property type="match status" value="1"/>
</dbReference>
<dbReference type="GO" id="GO:0000155">
    <property type="term" value="F:phosphorelay sensor kinase activity"/>
    <property type="evidence" value="ECO:0007669"/>
    <property type="project" value="InterPro"/>
</dbReference>
<keyword evidence="6 13" id="KW-0418">Kinase</keyword>
<protein>
    <recommendedName>
        <fullName evidence="2">histidine kinase</fullName>
        <ecNumber evidence="2">2.7.13.3</ecNumber>
    </recommendedName>
</protein>
<feature type="region of interest" description="Disordered" evidence="10">
    <location>
        <begin position="565"/>
        <end position="585"/>
    </location>
</feature>
<dbReference type="CDD" id="cd16917">
    <property type="entry name" value="HATPase_UhpB-NarQ-NarX-like"/>
    <property type="match status" value="1"/>
</dbReference>
<keyword evidence="7" id="KW-0067">ATP-binding</keyword>
<comment type="caution">
    <text evidence="13">The sequence shown here is derived from an EMBL/GenBank/DDBJ whole genome shotgun (WGS) entry which is preliminary data.</text>
</comment>
<evidence type="ECO:0000256" key="3">
    <source>
        <dbReference type="ARBA" id="ARBA00022553"/>
    </source>
</evidence>
<dbReference type="AlphaFoldDB" id="A0A6N7EFL1"/>
<dbReference type="InterPro" id="IPR036890">
    <property type="entry name" value="HATPase_C_sf"/>
</dbReference>
<keyword evidence="8" id="KW-0902">Two-component regulatory system</keyword>
<feature type="transmembrane region" description="Helical" evidence="11">
    <location>
        <begin position="204"/>
        <end position="226"/>
    </location>
</feature>
<dbReference type="RefSeq" id="WP_152195660.1">
    <property type="nucleotide sequence ID" value="NZ_VUKD01000003.1"/>
</dbReference>
<evidence type="ECO:0000256" key="7">
    <source>
        <dbReference type="ARBA" id="ARBA00022840"/>
    </source>
</evidence>
<keyword evidence="11" id="KW-1133">Transmembrane helix</keyword>
<keyword evidence="11" id="KW-0472">Membrane</keyword>
<sequence length="585" mass="61523">MAGSPVTPTAARSTHRALVLLVAAVALAAALELALGLGPAELPWETSLFVLVAGIYLGAGILAWWWRPSNQLGAIMVVGCLSVLNAGLALTALPVLVAAGTVGATVILAVMVHLLHAFPSGRIRSRVSRWTVIAGYTVSLVLQAPQYLFAPAPPPYHLLAVADRPALAAAGTVVQAAVGAVVMVVTTVILVHRLRGADLPRRRVLAPLYTYGVVAVLFIPVSANLVRPVLGLSPEAVGATQLAVIGGVPLAFCLGLLRGGFARTGEVEELGAWLGGTGTARTTLTEALARTLGDPTLLVAFWVPDEQRYVDADGHPVRLPLVGGERAAVEVRVEQRRVGAIIYDATLLADPEPVRAAGRVVALAVDRERLTAQLRSSERALRESRERLVEAGDRERRQIAQDLHDGVQAQLVVLALDAQRIAADPAATPSTVEAATRLRTGIDDAAGEVRRFVHGVMPAPLLERGLSAATEDLVDRLPLPTHLELDVTERTVPPAVESTAYFILTEALANAVRHARANQLWVRLAVNDGRLEVEVGDDGVGGAHPGHGLGLRGLADRVDVLGGELRLDSPPGRGTRLSAELPCAS</sequence>
<feature type="transmembrane region" description="Helical" evidence="11">
    <location>
        <begin position="72"/>
        <end position="90"/>
    </location>
</feature>
<evidence type="ECO:0000256" key="11">
    <source>
        <dbReference type="SAM" id="Phobius"/>
    </source>
</evidence>
<evidence type="ECO:0000256" key="2">
    <source>
        <dbReference type="ARBA" id="ARBA00012438"/>
    </source>
</evidence>
<dbReference type="Gene3D" id="1.20.5.1930">
    <property type="match status" value="1"/>
</dbReference>
<dbReference type="PANTHER" id="PTHR24421">
    <property type="entry name" value="NITRATE/NITRITE SENSOR PROTEIN NARX-RELATED"/>
    <property type="match status" value="1"/>
</dbReference>
<dbReference type="InterPro" id="IPR005467">
    <property type="entry name" value="His_kinase_dom"/>
</dbReference>
<dbReference type="GO" id="GO:0016020">
    <property type="term" value="C:membrane"/>
    <property type="evidence" value="ECO:0007669"/>
    <property type="project" value="InterPro"/>
</dbReference>
<evidence type="ECO:0000313" key="14">
    <source>
        <dbReference type="Proteomes" id="UP000437709"/>
    </source>
</evidence>
<accession>A0A6N7EFL1</accession>
<dbReference type="PROSITE" id="PS50109">
    <property type="entry name" value="HIS_KIN"/>
    <property type="match status" value="1"/>
</dbReference>
<gene>
    <name evidence="13" type="ORF">GB881_01515</name>
</gene>
<keyword evidence="4" id="KW-0808">Transferase</keyword>
<feature type="transmembrane region" description="Helical" evidence="11">
    <location>
        <begin position="238"/>
        <end position="257"/>
    </location>
</feature>
<feature type="transmembrane region" description="Helical" evidence="11">
    <location>
        <begin position="169"/>
        <end position="192"/>
    </location>
</feature>
<dbReference type="SMART" id="SM00387">
    <property type="entry name" value="HATPase_c"/>
    <property type="match status" value="1"/>
</dbReference>
<dbReference type="PANTHER" id="PTHR24421:SF10">
    <property type="entry name" value="NITRATE_NITRITE SENSOR PROTEIN NARQ"/>
    <property type="match status" value="1"/>
</dbReference>
<dbReference type="GO" id="GO:0046983">
    <property type="term" value="F:protein dimerization activity"/>
    <property type="evidence" value="ECO:0007669"/>
    <property type="project" value="InterPro"/>
</dbReference>
<dbReference type="Gene3D" id="3.30.565.10">
    <property type="entry name" value="Histidine kinase-like ATPase, C-terminal domain"/>
    <property type="match status" value="1"/>
</dbReference>
<keyword evidence="14" id="KW-1185">Reference proteome</keyword>
<comment type="catalytic activity">
    <reaction evidence="1">
        <text>ATP + protein L-histidine = ADP + protein N-phospho-L-histidine.</text>
        <dbReference type="EC" id="2.7.13.3"/>
    </reaction>
</comment>
<dbReference type="InterPro" id="IPR011712">
    <property type="entry name" value="Sig_transdc_His_kin_sub3_dim/P"/>
</dbReference>
<keyword evidence="5" id="KW-0547">Nucleotide-binding</keyword>
<feature type="transmembrane region" description="Helical" evidence="11">
    <location>
        <begin position="46"/>
        <end position="65"/>
    </location>
</feature>
<dbReference type="Pfam" id="PF07730">
    <property type="entry name" value="HisKA_3"/>
    <property type="match status" value="1"/>
</dbReference>
<evidence type="ECO:0000256" key="8">
    <source>
        <dbReference type="ARBA" id="ARBA00023012"/>
    </source>
</evidence>
<dbReference type="InterPro" id="IPR050482">
    <property type="entry name" value="Sensor_HK_TwoCompSys"/>
</dbReference>
<name>A0A6N7EFL1_9MICO</name>
<dbReference type="OrthoDB" id="5242012at2"/>
<dbReference type="InterPro" id="IPR003594">
    <property type="entry name" value="HATPase_dom"/>
</dbReference>
<evidence type="ECO:0000256" key="4">
    <source>
        <dbReference type="ARBA" id="ARBA00022679"/>
    </source>
</evidence>
<evidence type="ECO:0000256" key="9">
    <source>
        <dbReference type="SAM" id="Coils"/>
    </source>
</evidence>
<evidence type="ECO:0000259" key="12">
    <source>
        <dbReference type="PROSITE" id="PS50109"/>
    </source>
</evidence>
<dbReference type="EMBL" id="WHPC01000003">
    <property type="protein sequence ID" value="MPV35738.1"/>
    <property type="molecule type" value="Genomic_DNA"/>
</dbReference>
<dbReference type="GO" id="GO:0005524">
    <property type="term" value="F:ATP binding"/>
    <property type="evidence" value="ECO:0007669"/>
    <property type="project" value="UniProtKB-KW"/>
</dbReference>
<feature type="transmembrane region" description="Helical" evidence="11">
    <location>
        <begin position="96"/>
        <end position="118"/>
    </location>
</feature>
<feature type="coiled-coil region" evidence="9">
    <location>
        <begin position="367"/>
        <end position="394"/>
    </location>
</feature>
<keyword evidence="9" id="KW-0175">Coiled coil</keyword>
<reference evidence="13 14" key="1">
    <citation type="submission" date="2019-10" db="EMBL/GenBank/DDBJ databases">
        <title>Georgenia wutianyii sp. nov. and Georgenia yuyongxinii sp. nov. isolated from plateau pika (Ochotona curzoniae) in the Qinghai-Tibet plateau of China.</title>
        <authorList>
            <person name="Tian Z."/>
        </authorList>
    </citation>
    <scope>NUCLEOTIDE SEQUENCE [LARGE SCALE GENOMIC DNA]</scope>
    <source>
        <strain evidence="13 14">JCM 19765</strain>
    </source>
</reference>
<organism evidence="13 14">
    <name type="scientific">Georgenia subflava</name>
    <dbReference type="NCBI Taxonomy" id="1622177"/>
    <lineage>
        <taxon>Bacteria</taxon>
        <taxon>Bacillati</taxon>
        <taxon>Actinomycetota</taxon>
        <taxon>Actinomycetes</taxon>
        <taxon>Micrococcales</taxon>
        <taxon>Bogoriellaceae</taxon>
        <taxon>Georgenia</taxon>
    </lineage>
</organism>
<feature type="domain" description="Histidine kinase" evidence="12">
    <location>
        <begin position="503"/>
        <end position="585"/>
    </location>
</feature>
<evidence type="ECO:0000256" key="6">
    <source>
        <dbReference type="ARBA" id="ARBA00022777"/>
    </source>
</evidence>
<evidence type="ECO:0000256" key="5">
    <source>
        <dbReference type="ARBA" id="ARBA00022741"/>
    </source>
</evidence>
<dbReference type="SUPFAM" id="SSF55874">
    <property type="entry name" value="ATPase domain of HSP90 chaperone/DNA topoisomerase II/histidine kinase"/>
    <property type="match status" value="1"/>
</dbReference>
<evidence type="ECO:0000313" key="13">
    <source>
        <dbReference type="EMBL" id="MPV35738.1"/>
    </source>
</evidence>
<proteinExistence type="predicted"/>
<keyword evidence="11" id="KW-0812">Transmembrane</keyword>
<evidence type="ECO:0000256" key="10">
    <source>
        <dbReference type="SAM" id="MobiDB-lite"/>
    </source>
</evidence>
<evidence type="ECO:0000256" key="1">
    <source>
        <dbReference type="ARBA" id="ARBA00000085"/>
    </source>
</evidence>
<dbReference type="Proteomes" id="UP000437709">
    <property type="component" value="Unassembled WGS sequence"/>
</dbReference>
<keyword evidence="3" id="KW-0597">Phosphoprotein</keyword>